<comment type="caution">
    <text evidence="3">The sequence shown here is derived from an EMBL/GenBank/DDBJ whole genome shotgun (WGS) entry which is preliminary data.</text>
</comment>
<dbReference type="Proteomes" id="UP001259572">
    <property type="component" value="Unassembled WGS sequence"/>
</dbReference>
<dbReference type="RefSeq" id="WP_315727405.1">
    <property type="nucleotide sequence ID" value="NZ_JAVUPU010000008.1"/>
</dbReference>
<dbReference type="EMBL" id="JAVUPU010000008">
    <property type="protein sequence ID" value="MDT9600306.1"/>
    <property type="molecule type" value="Genomic_DNA"/>
</dbReference>
<accession>A0ABU3QA69</accession>
<evidence type="ECO:0000313" key="3">
    <source>
        <dbReference type="EMBL" id="MDT9600306.1"/>
    </source>
</evidence>
<gene>
    <name evidence="3" type="ORF">RQX22_15205</name>
</gene>
<sequence length="144" mass="16033">MKRNSKRIYGFRFALALLAAGAASSAAAQDEPSTAQEEEDRVSELIVYGDDPCPQGEGDEIVVCARRPETERYRIPKNLRENKEKRGEMSWGARAAEMEEASRVTRPGGCSVVGSHGHTGCFNQFISNWRAERRAMEREASEIP</sequence>
<evidence type="ECO:0000256" key="1">
    <source>
        <dbReference type="SAM" id="MobiDB-lite"/>
    </source>
</evidence>
<reference evidence="3 4" key="1">
    <citation type="submission" date="2023-05" db="EMBL/GenBank/DDBJ databases">
        <authorList>
            <person name="Guo Y."/>
        </authorList>
    </citation>
    <scope>NUCLEOTIDE SEQUENCE [LARGE SCALE GENOMIC DNA]</scope>
    <source>
        <strain evidence="3 4">GR2756</strain>
    </source>
</reference>
<proteinExistence type="predicted"/>
<protein>
    <recommendedName>
        <fullName evidence="5">Secreted protein</fullName>
    </recommendedName>
</protein>
<feature type="region of interest" description="Disordered" evidence="1">
    <location>
        <begin position="76"/>
        <end position="103"/>
    </location>
</feature>
<name>A0ABU3QA69_9SPHN</name>
<keyword evidence="4" id="KW-1185">Reference proteome</keyword>
<feature type="signal peptide" evidence="2">
    <location>
        <begin position="1"/>
        <end position="28"/>
    </location>
</feature>
<organism evidence="3 4">
    <name type="scientific">Sphingosinicella rhizophila</name>
    <dbReference type="NCBI Taxonomy" id="3050082"/>
    <lineage>
        <taxon>Bacteria</taxon>
        <taxon>Pseudomonadati</taxon>
        <taxon>Pseudomonadota</taxon>
        <taxon>Alphaproteobacteria</taxon>
        <taxon>Sphingomonadales</taxon>
        <taxon>Sphingosinicellaceae</taxon>
        <taxon>Sphingosinicella</taxon>
    </lineage>
</organism>
<feature type="compositionally biased region" description="Basic and acidic residues" evidence="1">
    <location>
        <begin position="76"/>
        <end position="88"/>
    </location>
</feature>
<evidence type="ECO:0008006" key="5">
    <source>
        <dbReference type="Google" id="ProtNLM"/>
    </source>
</evidence>
<evidence type="ECO:0000313" key="4">
    <source>
        <dbReference type="Proteomes" id="UP001259572"/>
    </source>
</evidence>
<feature type="chain" id="PRO_5047219402" description="Secreted protein" evidence="2">
    <location>
        <begin position="29"/>
        <end position="144"/>
    </location>
</feature>
<feature type="region of interest" description="Disordered" evidence="1">
    <location>
        <begin position="24"/>
        <end position="43"/>
    </location>
</feature>
<evidence type="ECO:0000256" key="2">
    <source>
        <dbReference type="SAM" id="SignalP"/>
    </source>
</evidence>
<keyword evidence="2" id="KW-0732">Signal</keyword>